<dbReference type="Pfam" id="PF00691">
    <property type="entry name" value="OmpA"/>
    <property type="match status" value="1"/>
</dbReference>
<dbReference type="KEGG" id="mya:MORIYA_0086"/>
<dbReference type="Gene3D" id="3.30.1330.60">
    <property type="entry name" value="OmpA-like domain"/>
    <property type="match status" value="1"/>
</dbReference>
<feature type="signal peptide" evidence="10">
    <location>
        <begin position="1"/>
        <end position="20"/>
    </location>
</feature>
<evidence type="ECO:0000256" key="3">
    <source>
        <dbReference type="ARBA" id="ARBA00023136"/>
    </source>
</evidence>
<dbReference type="PROSITE" id="PS01068">
    <property type="entry name" value="OMPA_1"/>
    <property type="match status" value="1"/>
</dbReference>
<comment type="similarity">
    <text evidence="8">Belongs to the Pal lipoprotein family.</text>
</comment>
<dbReference type="RefSeq" id="WP_112711740.1">
    <property type="nucleotide sequence ID" value="NZ_LS483250.1"/>
</dbReference>
<feature type="region of interest" description="Disordered" evidence="9">
    <location>
        <begin position="28"/>
        <end position="56"/>
    </location>
</feature>
<evidence type="ECO:0000256" key="5">
    <source>
        <dbReference type="ARBA" id="ARBA00023237"/>
    </source>
</evidence>
<dbReference type="InterPro" id="IPR006665">
    <property type="entry name" value="OmpA-like"/>
</dbReference>
<evidence type="ECO:0000256" key="9">
    <source>
        <dbReference type="SAM" id="MobiDB-lite"/>
    </source>
</evidence>
<dbReference type="InterPro" id="IPR014169">
    <property type="entry name" value="Pal_lipo_C"/>
</dbReference>
<dbReference type="OrthoDB" id="9809164at2"/>
<gene>
    <name evidence="8 12" type="primary">pal</name>
    <name evidence="12" type="ORF">MORIYA_0086</name>
</gene>
<dbReference type="InterPro" id="IPR006664">
    <property type="entry name" value="OMP_bac"/>
</dbReference>
<evidence type="ECO:0000256" key="4">
    <source>
        <dbReference type="ARBA" id="ARBA00023139"/>
    </source>
</evidence>
<organism evidence="12 13">
    <name type="scientific">Moritella yayanosii</name>
    <dbReference type="NCBI Taxonomy" id="69539"/>
    <lineage>
        <taxon>Bacteria</taxon>
        <taxon>Pseudomonadati</taxon>
        <taxon>Pseudomonadota</taxon>
        <taxon>Gammaproteobacteria</taxon>
        <taxon>Alteromonadales</taxon>
        <taxon>Moritellaceae</taxon>
        <taxon>Moritella</taxon>
    </lineage>
</organism>
<evidence type="ECO:0000256" key="8">
    <source>
        <dbReference type="HAMAP-Rule" id="MF_02204"/>
    </source>
</evidence>
<sequence length="194" mass="20761">MQLNKILKSLVIALPMLTLAACSSTTDSTTNDGVESSAQQTVSNTTANGNTGSGSNVIVGSGTDVSIDPVENLTAEEVKKQVIDELRKRHVVYFGFDQQAVTAEYGELLQDHANFLIDNAAVKVLIEGHADERGTPGYNIALGERRANAVVTYLNNLGVSSNQISTVSYGEEKPVDTSHTDAAFTQNRRAVLVY</sequence>
<comment type="subunit">
    <text evidence="8">The Tol-Pal system is composed of five core proteins: the inner membrane proteins TolA, TolQ and TolR, the periplasmic protein TolB and the outer membrane protein Pal. They form a network linking the inner and outer membranes and the peptidoglycan layer.</text>
</comment>
<dbReference type="InterPro" id="IPR050330">
    <property type="entry name" value="Bact_OuterMem_StrucFunc"/>
</dbReference>
<evidence type="ECO:0000256" key="10">
    <source>
        <dbReference type="SAM" id="SignalP"/>
    </source>
</evidence>
<keyword evidence="5 8" id="KW-0998">Cell outer membrane</keyword>
<dbReference type="InterPro" id="IPR006690">
    <property type="entry name" value="OMPA-like_CS"/>
</dbReference>
<proteinExistence type="inferred from homology"/>
<dbReference type="CDD" id="cd07185">
    <property type="entry name" value="OmpA_C-like"/>
    <property type="match status" value="1"/>
</dbReference>
<feature type="chain" id="PRO_5016317393" description="Peptidoglycan-associated lipoprotein" evidence="10">
    <location>
        <begin position="21"/>
        <end position="194"/>
    </location>
</feature>
<dbReference type="PANTHER" id="PTHR30329:SF21">
    <property type="entry name" value="LIPOPROTEIN YIAD-RELATED"/>
    <property type="match status" value="1"/>
</dbReference>
<dbReference type="InterPro" id="IPR039001">
    <property type="entry name" value="Pal"/>
</dbReference>
<dbReference type="SUPFAM" id="SSF103088">
    <property type="entry name" value="OmpA-like"/>
    <property type="match status" value="1"/>
</dbReference>
<dbReference type="PROSITE" id="PS51123">
    <property type="entry name" value="OMPA_2"/>
    <property type="match status" value="1"/>
</dbReference>
<keyword evidence="6 8" id="KW-0449">Lipoprotein</keyword>
<keyword evidence="3 8" id="KW-0472">Membrane</keyword>
<name>A0A330LI36_9GAMM</name>
<dbReference type="InterPro" id="IPR036737">
    <property type="entry name" value="OmpA-like_sf"/>
</dbReference>
<reference evidence="13" key="1">
    <citation type="submission" date="2018-05" db="EMBL/GenBank/DDBJ databases">
        <authorList>
            <person name="Cea G.-C."/>
            <person name="William W."/>
        </authorList>
    </citation>
    <scope>NUCLEOTIDE SEQUENCE [LARGE SCALE GENOMIC DNA]</scope>
    <source>
        <strain evidence="13">DB21MT 5</strain>
    </source>
</reference>
<dbReference type="NCBIfam" id="TIGR02802">
    <property type="entry name" value="Pal_lipo"/>
    <property type="match status" value="1"/>
</dbReference>
<dbReference type="PRINTS" id="PR01021">
    <property type="entry name" value="OMPADOMAIN"/>
</dbReference>
<evidence type="ECO:0000313" key="12">
    <source>
        <dbReference type="EMBL" id="SQD76564.1"/>
    </source>
</evidence>
<dbReference type="GO" id="GO:0009279">
    <property type="term" value="C:cell outer membrane"/>
    <property type="evidence" value="ECO:0007669"/>
    <property type="project" value="UniProtKB-SubCell"/>
</dbReference>
<dbReference type="AlphaFoldDB" id="A0A330LI36"/>
<evidence type="ECO:0000313" key="13">
    <source>
        <dbReference type="Proteomes" id="UP000250163"/>
    </source>
</evidence>
<accession>A0A330LI36</accession>
<protein>
    <recommendedName>
        <fullName evidence="8">Peptidoglycan-associated lipoprotein</fullName>
        <shortName evidence="8">PAL</shortName>
    </recommendedName>
</protein>
<evidence type="ECO:0000256" key="1">
    <source>
        <dbReference type="ARBA" id="ARBA00022618"/>
    </source>
</evidence>
<keyword evidence="1 8" id="KW-0132">Cell division</keyword>
<evidence type="ECO:0000259" key="11">
    <source>
        <dbReference type="PROSITE" id="PS51123"/>
    </source>
</evidence>
<dbReference type="HAMAP" id="MF_02204">
    <property type="entry name" value="Pal"/>
    <property type="match status" value="1"/>
</dbReference>
<evidence type="ECO:0000256" key="7">
    <source>
        <dbReference type="ARBA" id="ARBA00023306"/>
    </source>
</evidence>
<evidence type="ECO:0000256" key="2">
    <source>
        <dbReference type="ARBA" id="ARBA00022729"/>
    </source>
</evidence>
<dbReference type="PANTHER" id="PTHR30329">
    <property type="entry name" value="STATOR ELEMENT OF FLAGELLAR MOTOR COMPLEX"/>
    <property type="match status" value="1"/>
</dbReference>
<feature type="domain" description="OmpA-like" evidence="11">
    <location>
        <begin position="81"/>
        <end position="194"/>
    </location>
</feature>
<comment type="subcellular location">
    <subcellularLocation>
        <location evidence="8">Cell outer membrane</location>
        <topology evidence="8">Lipid-anchor</topology>
    </subcellularLocation>
</comment>
<keyword evidence="4 8" id="KW-0564">Palmitate</keyword>
<dbReference type="GO" id="GO:0051301">
    <property type="term" value="P:cell division"/>
    <property type="evidence" value="ECO:0007669"/>
    <property type="project" value="UniProtKB-UniRule"/>
</dbReference>
<keyword evidence="2 8" id="KW-0732">Signal</keyword>
<dbReference type="PROSITE" id="PS51257">
    <property type="entry name" value="PROKAR_LIPOPROTEIN"/>
    <property type="match status" value="1"/>
</dbReference>
<keyword evidence="7 8" id="KW-0131">Cell cycle</keyword>
<keyword evidence="13" id="KW-1185">Reference proteome</keyword>
<evidence type="ECO:0000256" key="6">
    <source>
        <dbReference type="ARBA" id="ARBA00023288"/>
    </source>
</evidence>
<dbReference type="EMBL" id="LS483250">
    <property type="protein sequence ID" value="SQD76564.1"/>
    <property type="molecule type" value="Genomic_DNA"/>
</dbReference>
<comment type="function">
    <text evidence="8">Part of the Tol-Pal system, which plays a role in outer membrane invagination during cell division and is important for maintaining outer membrane integrity.</text>
</comment>
<dbReference type="Proteomes" id="UP000250163">
    <property type="component" value="Chromosome MORIYA"/>
</dbReference>